<name>A0ABD3D8N5_9LAMI</name>
<organism evidence="2 3">
    <name type="scientific">Castilleja foliolosa</name>
    <dbReference type="NCBI Taxonomy" id="1961234"/>
    <lineage>
        <taxon>Eukaryota</taxon>
        <taxon>Viridiplantae</taxon>
        <taxon>Streptophyta</taxon>
        <taxon>Embryophyta</taxon>
        <taxon>Tracheophyta</taxon>
        <taxon>Spermatophyta</taxon>
        <taxon>Magnoliopsida</taxon>
        <taxon>eudicotyledons</taxon>
        <taxon>Gunneridae</taxon>
        <taxon>Pentapetalae</taxon>
        <taxon>asterids</taxon>
        <taxon>lamiids</taxon>
        <taxon>Lamiales</taxon>
        <taxon>Orobanchaceae</taxon>
        <taxon>Pedicularideae</taxon>
        <taxon>Castillejinae</taxon>
        <taxon>Castilleja</taxon>
    </lineage>
</organism>
<evidence type="ECO:0008006" key="4">
    <source>
        <dbReference type="Google" id="ProtNLM"/>
    </source>
</evidence>
<dbReference type="EMBL" id="JAVIJP010000019">
    <property type="protein sequence ID" value="KAL3638367.1"/>
    <property type="molecule type" value="Genomic_DNA"/>
</dbReference>
<comment type="caution">
    <text evidence="2">The sequence shown here is derived from an EMBL/GenBank/DDBJ whole genome shotgun (WGS) entry which is preliminary data.</text>
</comment>
<evidence type="ECO:0000256" key="1">
    <source>
        <dbReference type="SAM" id="MobiDB-lite"/>
    </source>
</evidence>
<sequence>MANRCRSHRFPSILCTRLGSETVSWIPETVSWTPERNRFLDPRNRFLDPRNRFLDPRNRFLDPRNRLLDPRNRSLDPRNRFLDPTNPFLDARNNSWTPETLSWIPETLSWIPETILGPQKPFLGTQKPLFVPRNRFLDPRNPFLDPRNPFLDPRNGFWDPRKGFWDPRNRFWDPRNRFWDGFWGVLSRWNLQTDEMLLEFLITEKDGGRLNPNDGPYKDSAKEARILLQNVFGIGLTVDDVVQRIKILKRRYDYFYKLIHSKGTIWFHKYGVVSGDHNVLKKMENTNVVSYCNVWEEEPLFTKMEALFGEDNQNTATSNSEAGTSASGIWKGKK</sequence>
<feature type="compositionally biased region" description="Polar residues" evidence="1">
    <location>
        <begin position="313"/>
        <end position="327"/>
    </location>
</feature>
<accession>A0ABD3D8N5</accession>
<proteinExistence type="predicted"/>
<dbReference type="Proteomes" id="UP001632038">
    <property type="component" value="Unassembled WGS sequence"/>
</dbReference>
<dbReference type="AlphaFoldDB" id="A0ABD3D8N5"/>
<feature type="region of interest" description="Disordered" evidence="1">
    <location>
        <begin position="313"/>
        <end position="334"/>
    </location>
</feature>
<evidence type="ECO:0000313" key="3">
    <source>
        <dbReference type="Proteomes" id="UP001632038"/>
    </source>
</evidence>
<keyword evidence="3" id="KW-1185">Reference proteome</keyword>
<reference evidence="3" key="1">
    <citation type="journal article" date="2024" name="IScience">
        <title>Strigolactones Initiate the Formation of Haustorium-like Structures in Castilleja.</title>
        <authorList>
            <person name="Buerger M."/>
            <person name="Peterson D."/>
            <person name="Chory J."/>
        </authorList>
    </citation>
    <scope>NUCLEOTIDE SEQUENCE [LARGE SCALE GENOMIC DNA]</scope>
</reference>
<protein>
    <recommendedName>
        <fullName evidence="4">Myb/SANT-like domain-containing protein</fullName>
    </recommendedName>
</protein>
<gene>
    <name evidence="2" type="ORF">CASFOL_017738</name>
</gene>
<evidence type="ECO:0000313" key="2">
    <source>
        <dbReference type="EMBL" id="KAL3638367.1"/>
    </source>
</evidence>